<evidence type="ECO:0000256" key="1">
    <source>
        <dbReference type="SAM" id="MobiDB-lite"/>
    </source>
</evidence>
<dbReference type="GeneID" id="17309596"/>
<name>L1JWK0_GUITC</name>
<dbReference type="PaxDb" id="55529-EKX52951"/>
<dbReference type="Proteomes" id="UP000011087">
    <property type="component" value="Unassembled WGS sequence"/>
</dbReference>
<evidence type="ECO:0000313" key="3">
    <source>
        <dbReference type="EnsemblProtists" id="EKX52951"/>
    </source>
</evidence>
<dbReference type="AlphaFoldDB" id="L1JWK0"/>
<protein>
    <recommendedName>
        <fullName evidence="5">Sfi1 spindle body domain-containing protein</fullName>
    </recommendedName>
</protein>
<reference evidence="3" key="3">
    <citation type="submission" date="2015-06" db="UniProtKB">
        <authorList>
            <consortium name="EnsemblProtists"/>
        </authorList>
    </citation>
    <scope>IDENTIFICATION</scope>
</reference>
<organism evidence="2">
    <name type="scientific">Guillardia theta (strain CCMP2712)</name>
    <name type="common">Cryptophyte</name>
    <dbReference type="NCBI Taxonomy" id="905079"/>
    <lineage>
        <taxon>Eukaryota</taxon>
        <taxon>Cryptophyceae</taxon>
        <taxon>Pyrenomonadales</taxon>
        <taxon>Geminigeraceae</taxon>
        <taxon>Guillardia</taxon>
    </lineage>
</organism>
<dbReference type="RefSeq" id="XP_005839931.1">
    <property type="nucleotide sequence ID" value="XM_005839874.1"/>
</dbReference>
<feature type="region of interest" description="Disordered" evidence="1">
    <location>
        <begin position="47"/>
        <end position="72"/>
    </location>
</feature>
<evidence type="ECO:0000313" key="2">
    <source>
        <dbReference type="EMBL" id="EKX52951.1"/>
    </source>
</evidence>
<keyword evidence="4" id="KW-1185">Reference proteome</keyword>
<dbReference type="EMBL" id="JH992971">
    <property type="protein sequence ID" value="EKX52951.1"/>
    <property type="molecule type" value="Genomic_DNA"/>
</dbReference>
<reference evidence="2 4" key="1">
    <citation type="journal article" date="2012" name="Nature">
        <title>Algal genomes reveal evolutionary mosaicism and the fate of nucleomorphs.</title>
        <authorList>
            <consortium name="DOE Joint Genome Institute"/>
            <person name="Curtis B.A."/>
            <person name="Tanifuji G."/>
            <person name="Burki F."/>
            <person name="Gruber A."/>
            <person name="Irimia M."/>
            <person name="Maruyama S."/>
            <person name="Arias M.C."/>
            <person name="Ball S.G."/>
            <person name="Gile G.H."/>
            <person name="Hirakawa Y."/>
            <person name="Hopkins J.F."/>
            <person name="Kuo A."/>
            <person name="Rensing S.A."/>
            <person name="Schmutz J."/>
            <person name="Symeonidi A."/>
            <person name="Elias M."/>
            <person name="Eveleigh R.J."/>
            <person name="Herman E.K."/>
            <person name="Klute M.J."/>
            <person name="Nakayama T."/>
            <person name="Obornik M."/>
            <person name="Reyes-Prieto A."/>
            <person name="Armbrust E.V."/>
            <person name="Aves S.J."/>
            <person name="Beiko R.G."/>
            <person name="Coutinho P."/>
            <person name="Dacks J.B."/>
            <person name="Durnford D.G."/>
            <person name="Fast N.M."/>
            <person name="Green B.R."/>
            <person name="Grisdale C.J."/>
            <person name="Hempel F."/>
            <person name="Henrissat B."/>
            <person name="Hoppner M.P."/>
            <person name="Ishida K."/>
            <person name="Kim E."/>
            <person name="Koreny L."/>
            <person name="Kroth P.G."/>
            <person name="Liu Y."/>
            <person name="Malik S.B."/>
            <person name="Maier U.G."/>
            <person name="McRose D."/>
            <person name="Mock T."/>
            <person name="Neilson J.A."/>
            <person name="Onodera N.T."/>
            <person name="Poole A.M."/>
            <person name="Pritham E.J."/>
            <person name="Richards T.A."/>
            <person name="Rocap G."/>
            <person name="Roy S.W."/>
            <person name="Sarai C."/>
            <person name="Schaack S."/>
            <person name="Shirato S."/>
            <person name="Slamovits C.H."/>
            <person name="Spencer D.F."/>
            <person name="Suzuki S."/>
            <person name="Worden A.Z."/>
            <person name="Zauner S."/>
            <person name="Barry K."/>
            <person name="Bell C."/>
            <person name="Bharti A.K."/>
            <person name="Crow J.A."/>
            <person name="Grimwood J."/>
            <person name="Kramer R."/>
            <person name="Lindquist E."/>
            <person name="Lucas S."/>
            <person name="Salamov A."/>
            <person name="McFadden G.I."/>
            <person name="Lane C.E."/>
            <person name="Keeling P.J."/>
            <person name="Gray M.W."/>
            <person name="Grigoriev I.V."/>
            <person name="Archibald J.M."/>
        </authorList>
    </citation>
    <scope>NUCLEOTIDE SEQUENCE</scope>
    <source>
        <strain evidence="2 4">CCMP2712</strain>
    </source>
</reference>
<evidence type="ECO:0000313" key="4">
    <source>
        <dbReference type="Proteomes" id="UP000011087"/>
    </source>
</evidence>
<dbReference type="KEGG" id="gtt:GUITHDRAFT_133356"/>
<reference evidence="4" key="2">
    <citation type="submission" date="2012-11" db="EMBL/GenBank/DDBJ databases">
        <authorList>
            <person name="Kuo A."/>
            <person name="Curtis B.A."/>
            <person name="Tanifuji G."/>
            <person name="Burki F."/>
            <person name="Gruber A."/>
            <person name="Irimia M."/>
            <person name="Maruyama S."/>
            <person name="Arias M.C."/>
            <person name="Ball S.G."/>
            <person name="Gile G.H."/>
            <person name="Hirakawa Y."/>
            <person name="Hopkins J.F."/>
            <person name="Rensing S.A."/>
            <person name="Schmutz J."/>
            <person name="Symeonidi A."/>
            <person name="Elias M."/>
            <person name="Eveleigh R.J."/>
            <person name="Herman E.K."/>
            <person name="Klute M.J."/>
            <person name="Nakayama T."/>
            <person name="Obornik M."/>
            <person name="Reyes-Prieto A."/>
            <person name="Armbrust E.V."/>
            <person name="Aves S.J."/>
            <person name="Beiko R.G."/>
            <person name="Coutinho P."/>
            <person name="Dacks J.B."/>
            <person name="Durnford D.G."/>
            <person name="Fast N.M."/>
            <person name="Green B.R."/>
            <person name="Grisdale C."/>
            <person name="Hempe F."/>
            <person name="Henrissat B."/>
            <person name="Hoppner M.P."/>
            <person name="Ishida K.-I."/>
            <person name="Kim E."/>
            <person name="Koreny L."/>
            <person name="Kroth P.G."/>
            <person name="Liu Y."/>
            <person name="Malik S.-B."/>
            <person name="Maier U.G."/>
            <person name="McRose D."/>
            <person name="Mock T."/>
            <person name="Neilson J.A."/>
            <person name="Onodera N.T."/>
            <person name="Poole A.M."/>
            <person name="Pritham E.J."/>
            <person name="Richards T.A."/>
            <person name="Rocap G."/>
            <person name="Roy S.W."/>
            <person name="Sarai C."/>
            <person name="Schaack S."/>
            <person name="Shirato S."/>
            <person name="Slamovits C.H."/>
            <person name="Spencer D.F."/>
            <person name="Suzuki S."/>
            <person name="Worden A.Z."/>
            <person name="Zauner S."/>
            <person name="Barry K."/>
            <person name="Bell C."/>
            <person name="Bharti A.K."/>
            <person name="Crow J.A."/>
            <person name="Grimwood J."/>
            <person name="Kramer R."/>
            <person name="Lindquist E."/>
            <person name="Lucas S."/>
            <person name="Salamov A."/>
            <person name="McFadden G.I."/>
            <person name="Lane C.E."/>
            <person name="Keeling P.J."/>
            <person name="Gray M.W."/>
            <person name="Grigoriev I.V."/>
            <person name="Archibald J.M."/>
        </authorList>
    </citation>
    <scope>NUCLEOTIDE SEQUENCE</scope>
    <source>
        <strain evidence="4">CCMP2712</strain>
    </source>
</reference>
<dbReference type="EnsemblProtists" id="EKX52951">
    <property type="protein sequence ID" value="EKX52951"/>
    <property type="gene ID" value="GUITHDRAFT_133356"/>
</dbReference>
<accession>L1JWK0</accession>
<dbReference type="HOGENOM" id="CLU_724509_0_0_1"/>
<gene>
    <name evidence="2" type="ORF">GUITHDRAFT_133356</name>
</gene>
<sequence>MLKQLLGRRWSLTRSVEVDDADEKESQASAMREEDARLAAEIYSQPEGTGEHTFGSKPSTSSASRSRTYDEGGVDRLSNKVKLRLEHSVFRFWAFYAKGVASMKGLKRRCDKTLVYPFFWQWTLYAARSAYTKKNDHSRALKVLQIAYNKWARFHYRIRAIRLAMLQREVHEKKFLASHMFSWTRILQRRKAQLRARRRWMAFELRQAFFTLFEQVLRIKTLAKTSEWIRNKYILFTLDRALRAWRYNRLLDKKSFTLVQSTIERWINYTMAAHFFVWKDNVFHVSSAPVKLVDDPPLLPPIIHKYGKDLTFTTMPSLPLHDKLLPVKERPAAVSPVKEIQSYLGKLRSLNCQTNRLPSIQKFGSAKHRYDFLVQRQIDAHR</sequence>
<evidence type="ECO:0008006" key="5">
    <source>
        <dbReference type="Google" id="ProtNLM"/>
    </source>
</evidence>
<proteinExistence type="predicted"/>